<dbReference type="AlphaFoldDB" id="A0A3B0THI0"/>
<gene>
    <name evidence="2" type="ORF">MNBD_ALPHA12-498</name>
</gene>
<dbReference type="EMBL" id="UOEO01000036">
    <property type="protein sequence ID" value="VAW15603.1"/>
    <property type="molecule type" value="Genomic_DNA"/>
</dbReference>
<keyword evidence="1" id="KW-1133">Transmembrane helix</keyword>
<keyword evidence="1" id="KW-0812">Transmembrane</keyword>
<organism evidence="2">
    <name type="scientific">hydrothermal vent metagenome</name>
    <dbReference type="NCBI Taxonomy" id="652676"/>
    <lineage>
        <taxon>unclassified sequences</taxon>
        <taxon>metagenomes</taxon>
        <taxon>ecological metagenomes</taxon>
    </lineage>
</organism>
<feature type="transmembrane region" description="Helical" evidence="1">
    <location>
        <begin position="49"/>
        <end position="73"/>
    </location>
</feature>
<keyword evidence="1" id="KW-0472">Membrane</keyword>
<protein>
    <submittedName>
        <fullName evidence="2">Uncharacterized protein</fullName>
    </submittedName>
</protein>
<feature type="transmembrane region" description="Helical" evidence="1">
    <location>
        <begin position="7"/>
        <end position="29"/>
    </location>
</feature>
<evidence type="ECO:0000313" key="2">
    <source>
        <dbReference type="EMBL" id="VAW15603.1"/>
    </source>
</evidence>
<sequence length="86" mass="9054">MSGARKVFFIIFGFSLLIGLIIGLINLVAPGAASVELNGEQVEGMTGLWTSLLASGIPGLIFGLIGAGITSLFTRSKKKRSNSNKW</sequence>
<evidence type="ECO:0000256" key="1">
    <source>
        <dbReference type="SAM" id="Phobius"/>
    </source>
</evidence>
<proteinExistence type="predicted"/>
<reference evidence="2" key="1">
    <citation type="submission" date="2018-06" db="EMBL/GenBank/DDBJ databases">
        <authorList>
            <person name="Zhirakovskaya E."/>
        </authorList>
    </citation>
    <scope>NUCLEOTIDE SEQUENCE</scope>
</reference>
<accession>A0A3B0THI0</accession>
<name>A0A3B0THI0_9ZZZZ</name>